<name>A0A9D1NPU7_9BACT</name>
<accession>A0A9D1NPU7</accession>
<dbReference type="SUPFAM" id="SSF50249">
    <property type="entry name" value="Nucleic acid-binding proteins"/>
    <property type="match status" value="1"/>
</dbReference>
<evidence type="ECO:0000313" key="2">
    <source>
        <dbReference type="EMBL" id="HIV10041.1"/>
    </source>
</evidence>
<dbReference type="EMBL" id="DVOR01000251">
    <property type="protein sequence ID" value="HIV10041.1"/>
    <property type="molecule type" value="Genomic_DNA"/>
</dbReference>
<feature type="region of interest" description="Disordered" evidence="1">
    <location>
        <begin position="90"/>
        <end position="119"/>
    </location>
</feature>
<dbReference type="InterPro" id="IPR021474">
    <property type="entry name" value="DUF3127"/>
</dbReference>
<evidence type="ECO:0000313" key="3">
    <source>
        <dbReference type="Proteomes" id="UP000886845"/>
    </source>
</evidence>
<dbReference type="InterPro" id="IPR012340">
    <property type="entry name" value="NA-bd_OB-fold"/>
</dbReference>
<dbReference type="Pfam" id="PF11325">
    <property type="entry name" value="DUF3127"/>
    <property type="match status" value="1"/>
</dbReference>
<comment type="caution">
    <text evidence="2">The sequence shown here is derived from an EMBL/GenBank/DDBJ whole genome shotgun (WGS) entry which is preliminary data.</text>
</comment>
<proteinExistence type="predicted"/>
<protein>
    <submittedName>
        <fullName evidence="2">DUF3127 domain-containing protein</fullName>
    </submittedName>
</protein>
<reference evidence="2" key="1">
    <citation type="submission" date="2020-10" db="EMBL/GenBank/DDBJ databases">
        <authorList>
            <person name="Gilroy R."/>
        </authorList>
    </citation>
    <scope>NUCLEOTIDE SEQUENCE</scope>
    <source>
        <strain evidence="2">35461</strain>
    </source>
</reference>
<reference evidence="2" key="2">
    <citation type="journal article" date="2021" name="PeerJ">
        <title>Extensive microbial diversity within the chicken gut microbiome revealed by metagenomics and culture.</title>
        <authorList>
            <person name="Gilroy R."/>
            <person name="Ravi A."/>
            <person name="Getino M."/>
            <person name="Pursley I."/>
            <person name="Horton D.L."/>
            <person name="Alikhan N.F."/>
            <person name="Baker D."/>
            <person name="Gharbi K."/>
            <person name="Hall N."/>
            <person name="Watson M."/>
            <person name="Adriaenssens E.M."/>
            <person name="Foster-Nyarko E."/>
            <person name="Jarju S."/>
            <person name="Secka A."/>
            <person name="Antonio M."/>
            <person name="Oren A."/>
            <person name="Chaudhuri R.R."/>
            <person name="La Ragione R."/>
            <person name="Hildebrand F."/>
            <person name="Pallen M.J."/>
        </authorList>
    </citation>
    <scope>NUCLEOTIDE SEQUENCE</scope>
    <source>
        <strain evidence="2">35461</strain>
    </source>
</reference>
<feature type="compositionally biased region" description="Acidic residues" evidence="1">
    <location>
        <begin position="107"/>
        <end position="119"/>
    </location>
</feature>
<organism evidence="2 3">
    <name type="scientific">Candidatus Spyradenecus faecavium</name>
    <dbReference type="NCBI Taxonomy" id="2840947"/>
    <lineage>
        <taxon>Bacteria</taxon>
        <taxon>Pseudomonadati</taxon>
        <taxon>Lentisphaerota</taxon>
        <taxon>Lentisphaeria</taxon>
        <taxon>Lentisphaerales</taxon>
        <taxon>Lentisphaeraceae</taxon>
        <taxon>Lentisphaeraceae incertae sedis</taxon>
        <taxon>Candidatus Spyradenecus</taxon>
    </lineage>
</organism>
<evidence type="ECO:0000256" key="1">
    <source>
        <dbReference type="SAM" id="MobiDB-lite"/>
    </source>
</evidence>
<sequence>MSKAFELEGTLKEVMETRTFPSGFTKREFVVTEDDDRYPQDIKLAMVKGNCALLDTVKPGDKVRVTFSLRGNLYQGRYYTDLQAFKLERLEPDGTSSEPIPQPADDFAPDDVRDDDMPF</sequence>
<gene>
    <name evidence="2" type="ORF">IAC79_08010</name>
</gene>
<dbReference type="Proteomes" id="UP000886845">
    <property type="component" value="Unassembled WGS sequence"/>
</dbReference>
<dbReference type="AlphaFoldDB" id="A0A9D1NPU7"/>